<accession>A0A3N4IIH8</accession>
<dbReference type="Gene3D" id="2.20.70.10">
    <property type="match status" value="1"/>
</dbReference>
<sequence length="268" mass="29541">MADRDNNPPYFPLSTQAQRIKEALQLDDERLWNALRRKVKAACYAMVNIFRGSQPDKELPTWTEFPNQLLQNARQQVLADDARDGAILSRPNGAAALDWLFGTAYNNMKREMARGRTKTVGEGRCSPLADAAPSPLAVNPQTANLGGIPDFQLPLSAGMGRGDIAGVSGINGQSGLTATQHFSHYPQRLPPPQHHGPLSAVHYTRSPNGQMDYGQQSNLPRTANGAPQNSDGDDNEIQEARDQDGQIYYYNTRTQASSWDRDDPGLRR</sequence>
<evidence type="ECO:0000313" key="4">
    <source>
        <dbReference type="Proteomes" id="UP000275078"/>
    </source>
</evidence>
<dbReference type="InterPro" id="IPR036020">
    <property type="entry name" value="WW_dom_sf"/>
</dbReference>
<evidence type="ECO:0000256" key="1">
    <source>
        <dbReference type="SAM" id="MobiDB-lite"/>
    </source>
</evidence>
<dbReference type="InterPro" id="IPR001202">
    <property type="entry name" value="WW_dom"/>
</dbReference>
<dbReference type="SUPFAM" id="SSF51045">
    <property type="entry name" value="WW domain"/>
    <property type="match status" value="1"/>
</dbReference>
<evidence type="ECO:0000259" key="2">
    <source>
        <dbReference type="Pfam" id="PF00397"/>
    </source>
</evidence>
<proteinExistence type="predicted"/>
<protein>
    <recommendedName>
        <fullName evidence="2">WW domain-containing protein</fullName>
    </recommendedName>
</protein>
<reference evidence="3 4" key="1">
    <citation type="journal article" date="2018" name="Nat. Ecol. Evol.">
        <title>Pezizomycetes genomes reveal the molecular basis of ectomycorrhizal truffle lifestyle.</title>
        <authorList>
            <person name="Murat C."/>
            <person name="Payen T."/>
            <person name="Noel B."/>
            <person name="Kuo A."/>
            <person name="Morin E."/>
            <person name="Chen J."/>
            <person name="Kohler A."/>
            <person name="Krizsan K."/>
            <person name="Balestrini R."/>
            <person name="Da Silva C."/>
            <person name="Montanini B."/>
            <person name="Hainaut M."/>
            <person name="Levati E."/>
            <person name="Barry K.W."/>
            <person name="Belfiori B."/>
            <person name="Cichocki N."/>
            <person name="Clum A."/>
            <person name="Dockter R.B."/>
            <person name="Fauchery L."/>
            <person name="Guy J."/>
            <person name="Iotti M."/>
            <person name="Le Tacon F."/>
            <person name="Lindquist E.A."/>
            <person name="Lipzen A."/>
            <person name="Malagnac F."/>
            <person name="Mello A."/>
            <person name="Molinier V."/>
            <person name="Miyauchi S."/>
            <person name="Poulain J."/>
            <person name="Riccioni C."/>
            <person name="Rubini A."/>
            <person name="Sitrit Y."/>
            <person name="Splivallo R."/>
            <person name="Traeger S."/>
            <person name="Wang M."/>
            <person name="Zifcakova L."/>
            <person name="Wipf D."/>
            <person name="Zambonelli A."/>
            <person name="Paolocci F."/>
            <person name="Nowrousian M."/>
            <person name="Ottonello S."/>
            <person name="Baldrian P."/>
            <person name="Spatafora J.W."/>
            <person name="Henrissat B."/>
            <person name="Nagy L.G."/>
            <person name="Aury J.M."/>
            <person name="Wincker P."/>
            <person name="Grigoriev I.V."/>
            <person name="Bonfante P."/>
            <person name="Martin F.M."/>
        </authorList>
    </citation>
    <scope>NUCLEOTIDE SEQUENCE [LARGE SCALE GENOMIC DNA]</scope>
    <source>
        <strain evidence="3 4">RN42</strain>
    </source>
</reference>
<dbReference type="Proteomes" id="UP000275078">
    <property type="component" value="Unassembled WGS sequence"/>
</dbReference>
<name>A0A3N4IIH8_ASCIM</name>
<keyword evidence="4" id="KW-1185">Reference proteome</keyword>
<organism evidence="3 4">
    <name type="scientific">Ascobolus immersus RN42</name>
    <dbReference type="NCBI Taxonomy" id="1160509"/>
    <lineage>
        <taxon>Eukaryota</taxon>
        <taxon>Fungi</taxon>
        <taxon>Dikarya</taxon>
        <taxon>Ascomycota</taxon>
        <taxon>Pezizomycotina</taxon>
        <taxon>Pezizomycetes</taxon>
        <taxon>Pezizales</taxon>
        <taxon>Ascobolaceae</taxon>
        <taxon>Ascobolus</taxon>
    </lineage>
</organism>
<feature type="compositionally biased region" description="Polar residues" evidence="1">
    <location>
        <begin position="249"/>
        <end position="258"/>
    </location>
</feature>
<feature type="region of interest" description="Disordered" evidence="1">
    <location>
        <begin position="183"/>
        <end position="268"/>
    </location>
</feature>
<dbReference type="EMBL" id="ML119661">
    <property type="protein sequence ID" value="RPA83981.1"/>
    <property type="molecule type" value="Genomic_DNA"/>
</dbReference>
<dbReference type="Pfam" id="PF00397">
    <property type="entry name" value="WW"/>
    <property type="match status" value="1"/>
</dbReference>
<dbReference type="CDD" id="cd00201">
    <property type="entry name" value="WW"/>
    <property type="match status" value="1"/>
</dbReference>
<feature type="compositionally biased region" description="Polar residues" evidence="1">
    <location>
        <begin position="205"/>
        <end position="230"/>
    </location>
</feature>
<feature type="domain" description="WW" evidence="2">
    <location>
        <begin position="239"/>
        <end position="261"/>
    </location>
</feature>
<dbReference type="AlphaFoldDB" id="A0A3N4IIH8"/>
<gene>
    <name evidence="3" type="ORF">BJ508DRAFT_413015</name>
</gene>
<feature type="compositionally biased region" description="Basic and acidic residues" evidence="1">
    <location>
        <begin position="259"/>
        <end position="268"/>
    </location>
</feature>
<evidence type="ECO:0000313" key="3">
    <source>
        <dbReference type="EMBL" id="RPA83981.1"/>
    </source>
</evidence>